<accession>A0ABW5SZR3</accession>
<dbReference type="Proteomes" id="UP001597520">
    <property type="component" value="Unassembled WGS sequence"/>
</dbReference>
<evidence type="ECO:0000313" key="2">
    <source>
        <dbReference type="Proteomes" id="UP001597520"/>
    </source>
</evidence>
<sequence>QRRHDKRQRIDAALVLWSKSKAFWRSGLSQQRKIPNDFKKSFGIFLSYRSFVSDSFLSTYVRVETLKQRVLTKMDAASSGFFFFSGKIPVIFKASVRNALFPGRIKYADYILSILRPFRLLAEDGDSLVKKG</sequence>
<name>A0ABW5SZR3_9BACI</name>
<dbReference type="RefSeq" id="WP_380712482.1">
    <property type="nucleotide sequence ID" value="NZ_JBHUML010000002.1"/>
</dbReference>
<reference evidence="2" key="1">
    <citation type="journal article" date="2019" name="Int. J. Syst. Evol. Microbiol.">
        <title>The Global Catalogue of Microorganisms (GCM) 10K type strain sequencing project: providing services to taxonomists for standard genome sequencing and annotation.</title>
        <authorList>
            <consortium name="The Broad Institute Genomics Platform"/>
            <consortium name="The Broad Institute Genome Sequencing Center for Infectious Disease"/>
            <person name="Wu L."/>
            <person name="Ma J."/>
        </authorList>
    </citation>
    <scope>NUCLEOTIDE SEQUENCE [LARGE SCALE GENOMIC DNA]</scope>
    <source>
        <strain evidence="2">KCTC 33792</strain>
    </source>
</reference>
<organism evidence="1 2">
    <name type="scientific">Salibacterium lacus</name>
    <dbReference type="NCBI Taxonomy" id="1898109"/>
    <lineage>
        <taxon>Bacteria</taxon>
        <taxon>Bacillati</taxon>
        <taxon>Bacillota</taxon>
        <taxon>Bacilli</taxon>
        <taxon>Bacillales</taxon>
        <taxon>Bacillaceae</taxon>
    </lineage>
</organism>
<keyword evidence="2" id="KW-1185">Reference proteome</keyword>
<proteinExistence type="predicted"/>
<evidence type="ECO:0000313" key="1">
    <source>
        <dbReference type="EMBL" id="MFD2705221.1"/>
    </source>
</evidence>
<comment type="caution">
    <text evidence="1">The sequence shown here is derived from an EMBL/GenBank/DDBJ whole genome shotgun (WGS) entry which is preliminary data.</text>
</comment>
<protein>
    <submittedName>
        <fullName evidence="1">Uncharacterized protein</fullName>
    </submittedName>
</protein>
<feature type="non-terminal residue" evidence="1">
    <location>
        <position position="1"/>
    </location>
</feature>
<dbReference type="EMBL" id="JBHUML010000002">
    <property type="protein sequence ID" value="MFD2705221.1"/>
    <property type="molecule type" value="Genomic_DNA"/>
</dbReference>
<gene>
    <name evidence="1" type="ORF">ACFSUB_07050</name>
</gene>